<evidence type="ECO:0000256" key="1">
    <source>
        <dbReference type="ARBA" id="ARBA00023125"/>
    </source>
</evidence>
<evidence type="ECO:0000259" key="4">
    <source>
        <dbReference type="PROSITE" id="PS50977"/>
    </source>
</evidence>
<dbReference type="PANTHER" id="PTHR43479:SF11">
    <property type="entry name" value="ACREF_ENVCD OPERON REPRESSOR-RELATED"/>
    <property type="match status" value="1"/>
</dbReference>
<feature type="domain" description="HTH tetR-type" evidence="4">
    <location>
        <begin position="17"/>
        <end position="77"/>
    </location>
</feature>
<protein>
    <submittedName>
        <fullName evidence="5">AcrR family transcriptional regulator</fullName>
    </submittedName>
</protein>
<dbReference type="Proteomes" id="UP000741863">
    <property type="component" value="Unassembled WGS sequence"/>
</dbReference>
<dbReference type="PANTHER" id="PTHR43479">
    <property type="entry name" value="ACREF/ENVCD OPERON REPRESSOR-RELATED"/>
    <property type="match status" value="1"/>
</dbReference>
<evidence type="ECO:0000256" key="2">
    <source>
        <dbReference type="PROSITE-ProRule" id="PRU00335"/>
    </source>
</evidence>
<keyword evidence="3" id="KW-0175">Coiled coil</keyword>
<dbReference type="InterPro" id="IPR041490">
    <property type="entry name" value="KstR2_TetR_C"/>
</dbReference>
<evidence type="ECO:0000313" key="5">
    <source>
        <dbReference type="EMBL" id="MBM7631461.1"/>
    </source>
</evidence>
<dbReference type="SUPFAM" id="SSF48498">
    <property type="entry name" value="Tetracyclin repressor-like, C-terminal domain"/>
    <property type="match status" value="1"/>
</dbReference>
<name>A0ABS2P8Y7_9BACL</name>
<comment type="caution">
    <text evidence="5">The sequence shown here is derived from an EMBL/GenBank/DDBJ whole genome shotgun (WGS) entry which is preliminary data.</text>
</comment>
<feature type="DNA-binding region" description="H-T-H motif" evidence="2">
    <location>
        <begin position="40"/>
        <end position="59"/>
    </location>
</feature>
<dbReference type="Gene3D" id="1.10.10.60">
    <property type="entry name" value="Homeodomain-like"/>
    <property type="match status" value="1"/>
</dbReference>
<sequence length="208" mass="24567">MVKRYVPAMVKDEILIKKRREQMVKAAVKLFQEKGFHRTTTREIAKAAGFSIGTLYEYIESKEDVLYLVCDSIHDGVKTRFTEMLDRNLPGRKRIEQLVRSLIHVMDELQDEVLIMYQESKALSKESLTYVLNRDRSMTEGIRSVLIECREHGEIELSDLEAQLLAENIMTKGYMWTFRRWALRKHFTLEQYTDLQVEEIMRSLKTPK</sequence>
<dbReference type="InterPro" id="IPR001647">
    <property type="entry name" value="HTH_TetR"/>
</dbReference>
<keyword evidence="1 2" id="KW-0238">DNA-binding</keyword>
<feature type="coiled-coil region" evidence="3">
    <location>
        <begin position="92"/>
        <end position="126"/>
    </location>
</feature>
<dbReference type="InterPro" id="IPR036271">
    <property type="entry name" value="Tet_transcr_reg_TetR-rel_C_sf"/>
</dbReference>
<dbReference type="EMBL" id="JAFBEC010000001">
    <property type="protein sequence ID" value="MBM7631461.1"/>
    <property type="molecule type" value="Genomic_DNA"/>
</dbReference>
<reference evidence="5 6" key="1">
    <citation type="submission" date="2021-01" db="EMBL/GenBank/DDBJ databases">
        <title>Genomic Encyclopedia of Type Strains, Phase IV (KMG-IV): sequencing the most valuable type-strain genomes for metagenomic binning, comparative biology and taxonomic classification.</title>
        <authorList>
            <person name="Goeker M."/>
        </authorList>
    </citation>
    <scope>NUCLEOTIDE SEQUENCE [LARGE SCALE GENOMIC DNA]</scope>
    <source>
        <strain evidence="5 6">DSM 25540</strain>
    </source>
</reference>
<organism evidence="5 6">
    <name type="scientific">Geomicrobium sediminis</name>
    <dbReference type="NCBI Taxonomy" id="1347788"/>
    <lineage>
        <taxon>Bacteria</taxon>
        <taxon>Bacillati</taxon>
        <taxon>Bacillota</taxon>
        <taxon>Bacilli</taxon>
        <taxon>Bacillales</taxon>
        <taxon>Geomicrobium</taxon>
    </lineage>
</organism>
<dbReference type="Gene3D" id="1.10.357.10">
    <property type="entry name" value="Tetracycline Repressor, domain 2"/>
    <property type="match status" value="1"/>
</dbReference>
<evidence type="ECO:0000313" key="6">
    <source>
        <dbReference type="Proteomes" id="UP000741863"/>
    </source>
</evidence>
<dbReference type="SUPFAM" id="SSF46689">
    <property type="entry name" value="Homeodomain-like"/>
    <property type="match status" value="1"/>
</dbReference>
<gene>
    <name evidence="5" type="ORF">JOD17_000552</name>
</gene>
<dbReference type="RefSeq" id="WP_042414597.1">
    <property type="nucleotide sequence ID" value="NZ_JAFBEC010000001.1"/>
</dbReference>
<dbReference type="InterPro" id="IPR050624">
    <property type="entry name" value="HTH-type_Tx_Regulator"/>
</dbReference>
<dbReference type="PRINTS" id="PR00455">
    <property type="entry name" value="HTHTETR"/>
</dbReference>
<dbReference type="Pfam" id="PF00440">
    <property type="entry name" value="TetR_N"/>
    <property type="match status" value="1"/>
</dbReference>
<keyword evidence="6" id="KW-1185">Reference proteome</keyword>
<proteinExistence type="predicted"/>
<evidence type="ECO:0000256" key="3">
    <source>
        <dbReference type="SAM" id="Coils"/>
    </source>
</evidence>
<dbReference type="PROSITE" id="PS50977">
    <property type="entry name" value="HTH_TETR_2"/>
    <property type="match status" value="1"/>
</dbReference>
<dbReference type="InterPro" id="IPR009057">
    <property type="entry name" value="Homeodomain-like_sf"/>
</dbReference>
<accession>A0ABS2P8Y7</accession>
<dbReference type="Pfam" id="PF17932">
    <property type="entry name" value="TetR_C_24"/>
    <property type="match status" value="1"/>
</dbReference>